<dbReference type="EMBL" id="BRYA01000360">
    <property type="protein sequence ID" value="GMI47804.1"/>
    <property type="molecule type" value="Genomic_DNA"/>
</dbReference>
<feature type="signal peptide" evidence="2">
    <location>
        <begin position="1"/>
        <end position="26"/>
    </location>
</feature>
<evidence type="ECO:0000313" key="3">
    <source>
        <dbReference type="EMBL" id="GMI47804.1"/>
    </source>
</evidence>
<keyword evidence="2" id="KW-0732">Signal</keyword>
<gene>
    <name evidence="3" type="ORF">TrCOL_g4831</name>
</gene>
<evidence type="ECO:0000256" key="2">
    <source>
        <dbReference type="SAM" id="SignalP"/>
    </source>
</evidence>
<dbReference type="OrthoDB" id="194364at2759"/>
<feature type="region of interest" description="Disordered" evidence="1">
    <location>
        <begin position="137"/>
        <end position="172"/>
    </location>
</feature>
<organism evidence="3 4">
    <name type="scientific">Triparma columacea</name>
    <dbReference type="NCBI Taxonomy" id="722753"/>
    <lineage>
        <taxon>Eukaryota</taxon>
        <taxon>Sar</taxon>
        <taxon>Stramenopiles</taxon>
        <taxon>Ochrophyta</taxon>
        <taxon>Bolidophyceae</taxon>
        <taxon>Parmales</taxon>
        <taxon>Triparmaceae</taxon>
        <taxon>Triparma</taxon>
    </lineage>
</organism>
<name>A0A9W7GLA2_9STRA</name>
<sequence length="172" mass="18689">MSISKCPPLLLGVCIALLLSLSTVSSFSPSAFVLQRPHALPPLRALITESEASAVLKKANICLEEECSLEAVNDLLVEMRGQQEILKSRLEEITSLVRVLTEMNLLEDDDSSITTPTRDVDEIKASVKSLARVFTASAKSSGNDYPSLAFPSGWTGEKNKGKSTAYDRDMTK</sequence>
<feature type="compositionally biased region" description="Basic and acidic residues" evidence="1">
    <location>
        <begin position="157"/>
        <end position="172"/>
    </location>
</feature>
<feature type="chain" id="PRO_5040896827" evidence="2">
    <location>
        <begin position="27"/>
        <end position="172"/>
    </location>
</feature>
<proteinExistence type="predicted"/>
<keyword evidence="4" id="KW-1185">Reference proteome</keyword>
<evidence type="ECO:0000256" key="1">
    <source>
        <dbReference type="SAM" id="MobiDB-lite"/>
    </source>
</evidence>
<dbReference type="AlphaFoldDB" id="A0A9W7GLA2"/>
<dbReference type="Proteomes" id="UP001165065">
    <property type="component" value="Unassembled WGS sequence"/>
</dbReference>
<reference evidence="4" key="1">
    <citation type="journal article" date="2023" name="Commun. Biol.">
        <title>Genome analysis of Parmales, the sister group of diatoms, reveals the evolutionary specialization of diatoms from phago-mixotrophs to photoautotrophs.</title>
        <authorList>
            <person name="Ban H."/>
            <person name="Sato S."/>
            <person name="Yoshikawa S."/>
            <person name="Yamada K."/>
            <person name="Nakamura Y."/>
            <person name="Ichinomiya M."/>
            <person name="Sato N."/>
            <person name="Blanc-Mathieu R."/>
            <person name="Endo H."/>
            <person name="Kuwata A."/>
            <person name="Ogata H."/>
        </authorList>
    </citation>
    <scope>NUCLEOTIDE SEQUENCE [LARGE SCALE GENOMIC DNA]</scope>
</reference>
<evidence type="ECO:0000313" key="4">
    <source>
        <dbReference type="Proteomes" id="UP001165065"/>
    </source>
</evidence>
<accession>A0A9W7GLA2</accession>
<comment type="caution">
    <text evidence="3">The sequence shown here is derived from an EMBL/GenBank/DDBJ whole genome shotgun (WGS) entry which is preliminary data.</text>
</comment>
<protein>
    <submittedName>
        <fullName evidence="3">Uncharacterized protein</fullName>
    </submittedName>
</protein>